<comment type="caution">
    <text evidence="1">The sequence shown here is derived from an EMBL/GenBank/DDBJ whole genome shotgun (WGS) entry which is preliminary data.</text>
</comment>
<evidence type="ECO:0000313" key="2">
    <source>
        <dbReference type="Proteomes" id="UP001165395"/>
    </source>
</evidence>
<evidence type="ECO:0000313" key="1">
    <source>
        <dbReference type="EMBL" id="MCB6184889.1"/>
    </source>
</evidence>
<reference evidence="1" key="1">
    <citation type="submission" date="2021-10" db="EMBL/GenBank/DDBJ databases">
        <title>The complete genome sequence of Leeia sp. TBRC 13508.</title>
        <authorList>
            <person name="Charoenyingcharoen P."/>
            <person name="Yukphan P."/>
        </authorList>
    </citation>
    <scope>NUCLEOTIDE SEQUENCE</scope>
    <source>
        <strain evidence="1">TBRC 13508</strain>
    </source>
</reference>
<dbReference type="SUPFAM" id="SSF143744">
    <property type="entry name" value="GlcG-like"/>
    <property type="match status" value="1"/>
</dbReference>
<dbReference type="Gene3D" id="3.30.450.150">
    <property type="entry name" value="Haem-degrading domain"/>
    <property type="match status" value="1"/>
</dbReference>
<dbReference type="PANTHER" id="PTHR34309">
    <property type="entry name" value="SLR1406 PROTEIN"/>
    <property type="match status" value="1"/>
</dbReference>
<dbReference type="InterPro" id="IPR005624">
    <property type="entry name" value="PduO/GlcC-like"/>
</dbReference>
<dbReference type="InterPro" id="IPR038084">
    <property type="entry name" value="PduO/GlcC-like_sf"/>
</dbReference>
<dbReference type="RefSeq" id="WP_227181707.1">
    <property type="nucleotide sequence ID" value="NZ_JAJBZT010000010.1"/>
</dbReference>
<gene>
    <name evidence="1" type="ORF">LIN78_15180</name>
</gene>
<dbReference type="EMBL" id="JAJBZT010000010">
    <property type="protein sequence ID" value="MCB6184889.1"/>
    <property type="molecule type" value="Genomic_DNA"/>
</dbReference>
<accession>A0ABS8D9J9</accession>
<dbReference type="InterPro" id="IPR052517">
    <property type="entry name" value="GlcG_carb_metab_protein"/>
</dbReference>
<dbReference type="PANTHER" id="PTHR34309:SF1">
    <property type="entry name" value="PROTEIN GLCG"/>
    <property type="match status" value="1"/>
</dbReference>
<dbReference type="Proteomes" id="UP001165395">
    <property type="component" value="Unassembled WGS sequence"/>
</dbReference>
<proteinExistence type="predicted"/>
<dbReference type="Pfam" id="PF03928">
    <property type="entry name" value="HbpS-like"/>
    <property type="match status" value="1"/>
</dbReference>
<keyword evidence="2" id="KW-1185">Reference proteome</keyword>
<sequence length="149" mass="15497">MNQYLFPVSYSIEQLSLGAAQAIAAVALDTALQNGWRISVAVVDASGQLIAFAKQDGAIGITPDVAIGKAKTAALLKSPSKHFEDFINQGQPSFLSTPGVTALEGGVPIEWNDQIIGAVGVSGAHGVNDSTVATIAANSIYQLNQREME</sequence>
<organism evidence="1 2">
    <name type="scientific">Leeia speluncae</name>
    <dbReference type="NCBI Taxonomy" id="2884804"/>
    <lineage>
        <taxon>Bacteria</taxon>
        <taxon>Pseudomonadati</taxon>
        <taxon>Pseudomonadota</taxon>
        <taxon>Betaproteobacteria</taxon>
        <taxon>Neisseriales</taxon>
        <taxon>Leeiaceae</taxon>
        <taxon>Leeia</taxon>
    </lineage>
</organism>
<name>A0ABS8D9J9_9NEIS</name>
<protein>
    <submittedName>
        <fullName evidence="1">Heme-binding protein</fullName>
    </submittedName>
</protein>